<feature type="non-terminal residue" evidence="2">
    <location>
        <position position="283"/>
    </location>
</feature>
<feature type="region of interest" description="Disordered" evidence="1">
    <location>
        <begin position="1"/>
        <end position="283"/>
    </location>
</feature>
<evidence type="ECO:0000313" key="2">
    <source>
        <dbReference type="EMBL" id="CAA9362953.1"/>
    </source>
</evidence>
<feature type="compositionally biased region" description="Basic and acidic residues" evidence="1">
    <location>
        <begin position="164"/>
        <end position="176"/>
    </location>
</feature>
<reference evidence="2" key="1">
    <citation type="submission" date="2020-02" db="EMBL/GenBank/DDBJ databases">
        <authorList>
            <person name="Meier V. D."/>
        </authorList>
    </citation>
    <scope>NUCLEOTIDE SEQUENCE</scope>
    <source>
        <strain evidence="2">AVDCRST_MAG72</strain>
    </source>
</reference>
<gene>
    <name evidence="2" type="ORF">AVDCRST_MAG72-2366</name>
</gene>
<proteinExistence type="predicted"/>
<feature type="compositionally biased region" description="Low complexity" evidence="1">
    <location>
        <begin position="23"/>
        <end position="35"/>
    </location>
</feature>
<name>A0A6J4MNG9_9ACTN</name>
<dbReference type="AlphaFoldDB" id="A0A6J4MNG9"/>
<dbReference type="EMBL" id="CADCUJ010000102">
    <property type="protein sequence ID" value="CAA9362953.1"/>
    <property type="molecule type" value="Genomic_DNA"/>
</dbReference>
<evidence type="ECO:0000256" key="1">
    <source>
        <dbReference type="SAM" id="MobiDB-lite"/>
    </source>
</evidence>
<feature type="compositionally biased region" description="Basic residues" evidence="1">
    <location>
        <begin position="221"/>
        <end position="234"/>
    </location>
</feature>
<feature type="compositionally biased region" description="Low complexity" evidence="1">
    <location>
        <begin position="72"/>
        <end position="108"/>
    </location>
</feature>
<protein>
    <submittedName>
        <fullName evidence="2">Molybdenum ABC transporter permease protein ModB</fullName>
    </submittedName>
</protein>
<accession>A0A6J4MNG9</accession>
<feature type="compositionally biased region" description="Basic residues" evidence="1">
    <location>
        <begin position="120"/>
        <end position="163"/>
    </location>
</feature>
<organism evidence="2">
    <name type="scientific">uncultured Nocardioidaceae bacterium</name>
    <dbReference type="NCBI Taxonomy" id="253824"/>
    <lineage>
        <taxon>Bacteria</taxon>
        <taxon>Bacillati</taxon>
        <taxon>Actinomycetota</taxon>
        <taxon>Actinomycetes</taxon>
        <taxon>Propionibacteriales</taxon>
        <taxon>Nocardioidaceae</taxon>
        <taxon>environmental samples</taxon>
    </lineage>
</organism>
<feature type="non-terminal residue" evidence="2">
    <location>
        <position position="1"/>
    </location>
</feature>
<sequence length="283" mass="30223">DHLRRRAKRPPEPSAGTEGQAFGRPSPRPAATARARGTRRAGRPPARSAGAHPLGGASRTTDGPHGPRRLVALAAHLGPGDGGLPAARAAAGLGAGPGRLPRPLAAARSGDRPAGPPAGGRRRRAAHRVRAQRPVRRPAARPRHHHPLHHDRGRHRAHVRRPAVLRDQRRGGDARRQPGLRPGGGHLGSGPVDHLPQGHLPARASRDHRGAGPRFRPLPGRVRRHDHLRRQLPRHHADDAAGGLQRAPVRLRLRPRAQRDPAAGLRADTHPAPRPLALPGCAM</sequence>